<feature type="region of interest" description="Disordered" evidence="7">
    <location>
        <begin position="127"/>
        <end position="156"/>
    </location>
</feature>
<keyword evidence="10" id="KW-1185">Reference proteome</keyword>
<dbReference type="Proteomes" id="UP000253551">
    <property type="component" value="Unassembled WGS sequence"/>
</dbReference>
<dbReference type="AlphaFoldDB" id="A0A367JS12"/>
<proteinExistence type="inferred from homology"/>
<evidence type="ECO:0000256" key="2">
    <source>
        <dbReference type="ARBA" id="ARBA00022527"/>
    </source>
</evidence>
<dbReference type="Gene3D" id="1.10.510.10">
    <property type="entry name" value="Transferase(Phosphotransferase) domain 1"/>
    <property type="match status" value="1"/>
</dbReference>
<comment type="caution">
    <text evidence="9">The sequence shown here is derived from an EMBL/GenBank/DDBJ whole genome shotgun (WGS) entry which is preliminary data.</text>
</comment>
<keyword evidence="2" id="KW-0723">Serine/threonine-protein kinase</keyword>
<evidence type="ECO:0000256" key="4">
    <source>
        <dbReference type="ARBA" id="ARBA00022741"/>
    </source>
</evidence>
<dbReference type="InterPro" id="IPR000719">
    <property type="entry name" value="Prot_kinase_dom"/>
</dbReference>
<dbReference type="PANTHER" id="PTHR24058">
    <property type="entry name" value="DUAL SPECIFICITY PROTEIN KINASE"/>
    <property type="match status" value="1"/>
</dbReference>
<evidence type="ECO:0000256" key="5">
    <source>
        <dbReference type="ARBA" id="ARBA00022777"/>
    </source>
</evidence>
<dbReference type="STRING" id="4846.A0A367JS12"/>
<evidence type="ECO:0000259" key="8">
    <source>
        <dbReference type="PROSITE" id="PS50011"/>
    </source>
</evidence>
<evidence type="ECO:0000256" key="7">
    <source>
        <dbReference type="SAM" id="MobiDB-lite"/>
    </source>
</evidence>
<dbReference type="Pfam" id="PF00069">
    <property type="entry name" value="Pkinase"/>
    <property type="match status" value="1"/>
</dbReference>
<feature type="compositionally biased region" description="Basic and acidic residues" evidence="7">
    <location>
        <begin position="132"/>
        <end position="141"/>
    </location>
</feature>
<comment type="similarity">
    <text evidence="1">Belongs to the protein kinase superfamily. CMGC Ser/Thr protein kinase family. MNB/DYRK subfamily.</text>
</comment>
<dbReference type="InterPro" id="IPR050494">
    <property type="entry name" value="Ser_Thr_dual-spec_kinase"/>
</dbReference>
<feature type="domain" description="Protein kinase" evidence="8">
    <location>
        <begin position="1"/>
        <end position="114"/>
    </location>
</feature>
<evidence type="ECO:0000313" key="10">
    <source>
        <dbReference type="Proteomes" id="UP000253551"/>
    </source>
</evidence>
<keyword evidence="6" id="KW-0067">ATP-binding</keyword>
<name>A0A367JS12_RHIST</name>
<dbReference type="PANTHER" id="PTHR24058:SF22">
    <property type="entry name" value="DUAL SPECIFICITY TYROSINE-PHOSPHORYLATION-REGULATED KINASE 4"/>
    <property type="match status" value="1"/>
</dbReference>
<dbReference type="SUPFAM" id="SSF56112">
    <property type="entry name" value="Protein kinase-like (PK-like)"/>
    <property type="match status" value="1"/>
</dbReference>
<dbReference type="EMBL" id="PJQM01002806">
    <property type="protein sequence ID" value="RCH92665.1"/>
    <property type="molecule type" value="Genomic_DNA"/>
</dbReference>
<dbReference type="GO" id="GO:0004674">
    <property type="term" value="F:protein serine/threonine kinase activity"/>
    <property type="evidence" value="ECO:0007669"/>
    <property type="project" value="UniProtKB-KW"/>
</dbReference>
<evidence type="ECO:0000313" key="9">
    <source>
        <dbReference type="EMBL" id="RCH92665.1"/>
    </source>
</evidence>
<evidence type="ECO:0000256" key="1">
    <source>
        <dbReference type="ARBA" id="ARBA00008867"/>
    </source>
</evidence>
<protein>
    <recommendedName>
        <fullName evidence="8">Protein kinase domain-containing protein</fullName>
    </recommendedName>
</protein>
<dbReference type="GO" id="GO:0005737">
    <property type="term" value="C:cytoplasm"/>
    <property type="evidence" value="ECO:0007669"/>
    <property type="project" value="TreeGrafter"/>
</dbReference>
<keyword evidence="3" id="KW-0808">Transferase</keyword>
<sequence>MWSLGCIIAELYTGVPIFPGENEQEQLACIMEIMGVPDQELIQQSERRHLFFDRRGEPRVVTNSRGKRRKAGTKTLSQALRCNDALFLDFIQQCLQWDPSKRLSPEQAFQHEWISQSTRPVVRSSPIVAPTDTEHRQEEYGGKSPRLLLHPPQPII</sequence>
<accession>A0A367JS12</accession>
<dbReference type="PROSITE" id="PS50011">
    <property type="entry name" value="PROTEIN_KINASE_DOM"/>
    <property type="match status" value="1"/>
</dbReference>
<dbReference type="GO" id="GO:0005524">
    <property type="term" value="F:ATP binding"/>
    <property type="evidence" value="ECO:0007669"/>
    <property type="project" value="UniProtKB-KW"/>
</dbReference>
<organism evidence="9 10">
    <name type="scientific">Rhizopus stolonifer</name>
    <name type="common">Rhizopus nigricans</name>
    <dbReference type="NCBI Taxonomy" id="4846"/>
    <lineage>
        <taxon>Eukaryota</taxon>
        <taxon>Fungi</taxon>
        <taxon>Fungi incertae sedis</taxon>
        <taxon>Mucoromycota</taxon>
        <taxon>Mucoromycotina</taxon>
        <taxon>Mucoromycetes</taxon>
        <taxon>Mucorales</taxon>
        <taxon>Mucorineae</taxon>
        <taxon>Rhizopodaceae</taxon>
        <taxon>Rhizopus</taxon>
    </lineage>
</organism>
<keyword evidence="5" id="KW-0418">Kinase</keyword>
<dbReference type="OrthoDB" id="9332038at2759"/>
<dbReference type="InterPro" id="IPR011009">
    <property type="entry name" value="Kinase-like_dom_sf"/>
</dbReference>
<dbReference type="GO" id="GO:0005856">
    <property type="term" value="C:cytoskeleton"/>
    <property type="evidence" value="ECO:0007669"/>
    <property type="project" value="TreeGrafter"/>
</dbReference>
<keyword evidence="4" id="KW-0547">Nucleotide-binding</keyword>
<evidence type="ECO:0000256" key="3">
    <source>
        <dbReference type="ARBA" id="ARBA00022679"/>
    </source>
</evidence>
<gene>
    <name evidence="9" type="ORF">CU098_005640</name>
</gene>
<evidence type="ECO:0000256" key="6">
    <source>
        <dbReference type="ARBA" id="ARBA00022840"/>
    </source>
</evidence>
<reference evidence="9 10" key="1">
    <citation type="journal article" date="2018" name="G3 (Bethesda)">
        <title>Phylogenetic and Phylogenomic Definition of Rhizopus Species.</title>
        <authorList>
            <person name="Gryganskyi A.P."/>
            <person name="Golan J."/>
            <person name="Dolatabadi S."/>
            <person name="Mondo S."/>
            <person name="Robb S."/>
            <person name="Idnurm A."/>
            <person name="Muszewska A."/>
            <person name="Steczkiewicz K."/>
            <person name="Masonjones S."/>
            <person name="Liao H.L."/>
            <person name="Gajdeczka M.T."/>
            <person name="Anike F."/>
            <person name="Vuek A."/>
            <person name="Anishchenko I.M."/>
            <person name="Voigt K."/>
            <person name="de Hoog G.S."/>
            <person name="Smith M.E."/>
            <person name="Heitman J."/>
            <person name="Vilgalys R."/>
            <person name="Stajich J.E."/>
        </authorList>
    </citation>
    <scope>NUCLEOTIDE SEQUENCE [LARGE SCALE GENOMIC DNA]</scope>
    <source>
        <strain evidence="9 10">LSU 92-RS-03</strain>
    </source>
</reference>